<dbReference type="SUPFAM" id="SSF53335">
    <property type="entry name" value="S-adenosyl-L-methionine-dependent methyltransferases"/>
    <property type="match status" value="1"/>
</dbReference>
<dbReference type="PANTHER" id="PTHR43675:SF10">
    <property type="entry name" value="CYCLOPROPANE FATTY ACID SYNTHASE"/>
    <property type="match status" value="1"/>
</dbReference>
<dbReference type="KEGG" id="dzi:111292171"/>
<accession>A0A6P5YJB6</accession>
<proteinExistence type="predicted"/>
<evidence type="ECO:0000313" key="4">
    <source>
        <dbReference type="RefSeq" id="XP_022740161.1"/>
    </source>
</evidence>
<dbReference type="RefSeq" id="XP_022740155.1">
    <property type="nucleotide sequence ID" value="XM_022884420.1"/>
</dbReference>
<dbReference type="Gene3D" id="3.40.50.150">
    <property type="entry name" value="Vaccinia Virus protein VP39"/>
    <property type="match status" value="1"/>
</dbReference>
<feature type="domain" description="Amine oxidase" evidence="1">
    <location>
        <begin position="12"/>
        <end position="275"/>
    </location>
</feature>
<dbReference type="InterPro" id="IPR026669">
    <property type="entry name" value="Arsenite_MeTrfase-like"/>
</dbReference>
<sequence>MGVAVIGGGIRGLVSAYVLAKAGVNVVVYEQEEQLGGHAKTVTFDGIDLDLGLLFLNPARYPTMLELFDSLGVDVEASDVSFSVSHDKGNGYEWCSQYGYSNQFAHKRKMLNPYNWPDLREITKFGNDVNSYLESLEHNPDIDRNETLGQFINSKGYSENFKNSYLAPICGSVLSCSQEEVMGFSAFSILSYCRNHHLYQLFGNPQWLTIRSHSYFVKKVRDMLESRDCQFKLGCEVNSVLPADNGITIVCGDGFQETYNGCVIAVDAPTALRILGNQATYEEKRVLGAFQYASSDIFLHSDSNLMPKDRSAWSAMNFLRSRENKACLTYWLNVLQNVGKPSQPFFVTLNPDRTPGNTLLKWSTGHPIPTVAASKASLELNQIQGKRGIWFCSYDFHEDELKAGVDAAHGILGKHSSVLDSPKHMSPSFMETTARLFVTKFFQQFIQLGCVIFLEEGGRILTFKGSMEKCPLKTVLKVHNPQFYWRIMKEADIGLADAYINGDFSFVDKESGLLNLFRILIANKELNSSASGQNKRRTWWSPALVTAGIASAKYFLKHLLRQNTITQARRNISRHYDLSNGLFTLYLGETMQYSSGIFQTGEEHLDVAQRRKISSLIEKLRIEKWHEVLDIGCGWGILAIETVKRTGCKYTGITLSEEQLKFAEEKVKEAGLQGNIKFLLSDYRQLPKTNKYDRIVSVEMVEHVGEEYIEEFFRCCDSLLAENGLFVLQFISIPEVLSKEIKQTAGFLKEYIFPGGTLLSLDRTLTAMANASRFSVEHVENIGISYYHTLRWWRKNFLANESKVLALGFDEKFMRTWEYYFDYCASGFKTGTLIDYQVVFSRAGNFTALGDPYIGFPSAYSFLDN</sequence>
<dbReference type="GO" id="GO:0008168">
    <property type="term" value="F:methyltransferase activity"/>
    <property type="evidence" value="ECO:0007669"/>
    <property type="project" value="TreeGrafter"/>
</dbReference>
<evidence type="ECO:0000313" key="3">
    <source>
        <dbReference type="RefSeq" id="XP_022740155.1"/>
    </source>
</evidence>
<dbReference type="InterPro" id="IPR002937">
    <property type="entry name" value="Amino_oxidase"/>
</dbReference>
<dbReference type="InterPro" id="IPR036188">
    <property type="entry name" value="FAD/NAD-bd_sf"/>
</dbReference>
<reference evidence="3 4" key="1">
    <citation type="submission" date="2025-04" db="UniProtKB">
        <authorList>
            <consortium name="RefSeq"/>
        </authorList>
    </citation>
    <scope>IDENTIFICATION</scope>
    <source>
        <tissue evidence="3 4">Fruit stalk</tissue>
    </source>
</reference>
<dbReference type="GO" id="GO:0016491">
    <property type="term" value="F:oxidoreductase activity"/>
    <property type="evidence" value="ECO:0007669"/>
    <property type="project" value="InterPro"/>
</dbReference>
<dbReference type="Proteomes" id="UP000515121">
    <property type="component" value="Unplaced"/>
</dbReference>
<dbReference type="Pfam" id="PF01593">
    <property type="entry name" value="Amino_oxidase"/>
    <property type="match status" value="1"/>
</dbReference>
<dbReference type="GeneID" id="111292171"/>
<dbReference type="CDD" id="cd02440">
    <property type="entry name" value="AdoMet_MTases"/>
    <property type="match status" value="1"/>
</dbReference>
<dbReference type="PANTHER" id="PTHR43675">
    <property type="entry name" value="ARSENITE METHYLTRANSFERASE"/>
    <property type="match status" value="1"/>
</dbReference>
<dbReference type="SUPFAM" id="SSF51905">
    <property type="entry name" value="FAD/NAD(P)-binding domain"/>
    <property type="match status" value="1"/>
</dbReference>
<organism evidence="2 4">
    <name type="scientific">Durio zibethinus</name>
    <name type="common">Durian</name>
    <dbReference type="NCBI Taxonomy" id="66656"/>
    <lineage>
        <taxon>Eukaryota</taxon>
        <taxon>Viridiplantae</taxon>
        <taxon>Streptophyta</taxon>
        <taxon>Embryophyta</taxon>
        <taxon>Tracheophyta</taxon>
        <taxon>Spermatophyta</taxon>
        <taxon>Magnoliopsida</taxon>
        <taxon>eudicotyledons</taxon>
        <taxon>Gunneridae</taxon>
        <taxon>Pentapetalae</taxon>
        <taxon>rosids</taxon>
        <taxon>malvids</taxon>
        <taxon>Malvales</taxon>
        <taxon>Malvaceae</taxon>
        <taxon>Helicteroideae</taxon>
        <taxon>Durio</taxon>
    </lineage>
</organism>
<evidence type="ECO:0000313" key="2">
    <source>
        <dbReference type="Proteomes" id="UP000515121"/>
    </source>
</evidence>
<keyword evidence="2" id="KW-1185">Reference proteome</keyword>
<gene>
    <name evidence="3 4" type="primary">LOC111292171</name>
</gene>
<dbReference type="RefSeq" id="XP_022740161.1">
    <property type="nucleotide sequence ID" value="XM_022884426.1"/>
</dbReference>
<name>A0A6P5YJB6_DURZI</name>
<dbReference type="OrthoDB" id="932691at2759"/>
<dbReference type="Pfam" id="PF02353">
    <property type="entry name" value="CMAS"/>
    <property type="match status" value="1"/>
</dbReference>
<dbReference type="Gene3D" id="3.50.50.60">
    <property type="entry name" value="FAD/NAD(P)-binding domain"/>
    <property type="match status" value="1"/>
</dbReference>
<evidence type="ECO:0000259" key="1">
    <source>
        <dbReference type="Pfam" id="PF01593"/>
    </source>
</evidence>
<dbReference type="AlphaFoldDB" id="A0A6P5YJB6"/>
<protein>
    <submittedName>
        <fullName evidence="3 4">Uncharacterized protein LOC111292171</fullName>
    </submittedName>
</protein>
<dbReference type="InterPro" id="IPR029063">
    <property type="entry name" value="SAM-dependent_MTases_sf"/>
</dbReference>